<dbReference type="RefSeq" id="WP_319954218.1">
    <property type="nucleotide sequence ID" value="NZ_JAXAVX010000004.1"/>
</dbReference>
<dbReference type="Proteomes" id="UP001277761">
    <property type="component" value="Unassembled WGS sequence"/>
</dbReference>
<comment type="similarity">
    <text evidence="1">Belongs to the sigma-70 factor family. ECF subfamily.</text>
</comment>
<gene>
    <name evidence="7" type="ORF">SK069_10695</name>
</gene>
<dbReference type="Pfam" id="PF08281">
    <property type="entry name" value="Sigma70_r4_2"/>
    <property type="match status" value="1"/>
</dbReference>
<feature type="domain" description="RNA polymerase sigma factor 70 region 4 type 2" evidence="6">
    <location>
        <begin position="160"/>
        <end position="210"/>
    </location>
</feature>
<evidence type="ECO:0000256" key="4">
    <source>
        <dbReference type="ARBA" id="ARBA00023125"/>
    </source>
</evidence>
<dbReference type="Gene3D" id="1.10.10.10">
    <property type="entry name" value="Winged helix-like DNA-binding domain superfamily/Winged helix DNA-binding domain"/>
    <property type="match status" value="1"/>
</dbReference>
<proteinExistence type="inferred from homology"/>
<evidence type="ECO:0000259" key="6">
    <source>
        <dbReference type="Pfam" id="PF08281"/>
    </source>
</evidence>
<dbReference type="InterPro" id="IPR039425">
    <property type="entry name" value="RNA_pol_sigma-70-like"/>
</dbReference>
<dbReference type="InterPro" id="IPR013324">
    <property type="entry name" value="RNA_pol_sigma_r3/r4-like"/>
</dbReference>
<protein>
    <submittedName>
        <fullName evidence="7">Sigma-70 family RNA polymerase sigma factor</fullName>
    </submittedName>
</protein>
<evidence type="ECO:0000313" key="7">
    <source>
        <dbReference type="EMBL" id="MDX8152063.1"/>
    </source>
</evidence>
<dbReference type="PANTHER" id="PTHR43133:SF8">
    <property type="entry name" value="RNA POLYMERASE SIGMA FACTOR HI_1459-RELATED"/>
    <property type="match status" value="1"/>
</dbReference>
<dbReference type="EMBL" id="JAXAVX010000004">
    <property type="protein sequence ID" value="MDX8152063.1"/>
    <property type="molecule type" value="Genomic_DNA"/>
</dbReference>
<reference evidence="7 8" key="1">
    <citation type="submission" date="2023-11" db="EMBL/GenBank/DDBJ databases">
        <authorList>
            <person name="Xu M."/>
            <person name="Jiang T."/>
        </authorList>
    </citation>
    <scope>NUCLEOTIDE SEQUENCE [LARGE SCALE GENOMIC DNA]</scope>
    <source>
        <strain evidence="7 8">SD</strain>
    </source>
</reference>
<evidence type="ECO:0000256" key="1">
    <source>
        <dbReference type="ARBA" id="ARBA00010641"/>
    </source>
</evidence>
<evidence type="ECO:0000256" key="3">
    <source>
        <dbReference type="ARBA" id="ARBA00023082"/>
    </source>
</evidence>
<dbReference type="InterPro" id="IPR036388">
    <property type="entry name" value="WH-like_DNA-bd_sf"/>
</dbReference>
<keyword evidence="2" id="KW-0805">Transcription regulation</keyword>
<name>A0ABU4VJT4_9ACTN</name>
<organism evidence="7 8">
    <name type="scientific">Patulibacter brassicae</name>
    <dbReference type="NCBI Taxonomy" id="1705717"/>
    <lineage>
        <taxon>Bacteria</taxon>
        <taxon>Bacillati</taxon>
        <taxon>Actinomycetota</taxon>
        <taxon>Thermoleophilia</taxon>
        <taxon>Solirubrobacterales</taxon>
        <taxon>Patulibacteraceae</taxon>
        <taxon>Patulibacter</taxon>
    </lineage>
</organism>
<comment type="caution">
    <text evidence="7">The sequence shown here is derived from an EMBL/GenBank/DDBJ whole genome shotgun (WGS) entry which is preliminary data.</text>
</comment>
<accession>A0ABU4VJT4</accession>
<dbReference type="SUPFAM" id="SSF88659">
    <property type="entry name" value="Sigma3 and sigma4 domains of RNA polymerase sigma factors"/>
    <property type="match status" value="1"/>
</dbReference>
<keyword evidence="5" id="KW-0804">Transcription</keyword>
<evidence type="ECO:0000256" key="2">
    <source>
        <dbReference type="ARBA" id="ARBA00023015"/>
    </source>
</evidence>
<dbReference type="InterPro" id="IPR014284">
    <property type="entry name" value="RNA_pol_sigma-70_dom"/>
</dbReference>
<keyword evidence="3" id="KW-0731">Sigma factor</keyword>
<evidence type="ECO:0000313" key="8">
    <source>
        <dbReference type="Proteomes" id="UP001277761"/>
    </source>
</evidence>
<dbReference type="NCBIfam" id="TIGR02937">
    <property type="entry name" value="sigma70-ECF"/>
    <property type="match status" value="1"/>
</dbReference>
<keyword evidence="8" id="KW-1185">Reference proteome</keyword>
<keyword evidence="4" id="KW-0238">DNA-binding</keyword>
<sequence length="219" mass="24370">MARPSTDPVARDASSPELRAFVRARRRGDEALMRSTWRDLLASEWSRIRAFAAARRSPALPNGHLTPEEVDELAQAVVVRLIDKLHFEGESIGELRAFLLQATKYAFLDHLRAHIDEDRRRAGSFDDRGDDETPGVGGRLDAEASALVVDTLDRVVDRAVLDEAFAAMDEDKREVFLAMAGGEPAAEIAQRLGISVANVYQRNRRGLVQLQGLLEDQLR</sequence>
<dbReference type="PANTHER" id="PTHR43133">
    <property type="entry name" value="RNA POLYMERASE ECF-TYPE SIGMA FACTO"/>
    <property type="match status" value="1"/>
</dbReference>
<dbReference type="InterPro" id="IPR013249">
    <property type="entry name" value="RNA_pol_sigma70_r4_t2"/>
</dbReference>
<evidence type="ECO:0000256" key="5">
    <source>
        <dbReference type="ARBA" id="ARBA00023163"/>
    </source>
</evidence>
<dbReference type="Gene3D" id="1.10.1740.10">
    <property type="match status" value="1"/>
</dbReference>